<evidence type="ECO:0000256" key="1">
    <source>
        <dbReference type="SAM" id="MobiDB-lite"/>
    </source>
</evidence>
<feature type="chain" id="PRO_5032759491" evidence="2">
    <location>
        <begin position="24"/>
        <end position="119"/>
    </location>
</feature>
<feature type="region of interest" description="Disordered" evidence="1">
    <location>
        <begin position="31"/>
        <end position="85"/>
    </location>
</feature>
<name>A0A821Y4X8_9NEOP</name>
<dbReference type="OrthoDB" id="423658at2759"/>
<protein>
    <submittedName>
        <fullName evidence="3">Uncharacterized protein</fullName>
    </submittedName>
</protein>
<evidence type="ECO:0000313" key="4">
    <source>
        <dbReference type="Proteomes" id="UP000663880"/>
    </source>
</evidence>
<sequence>MKSGKIYWAFIFSLRTIVKLVSKEEIAREREEKKRIEAEKQRKKEELLKAQKAKEEQKKIPPQEMFRRETDKYSQFDDKGLPTHDLEGKEVSKGALKKLQKLQQAQEKKYNEYLASIKS</sequence>
<keyword evidence="4" id="KW-1185">Reference proteome</keyword>
<feature type="signal peptide" evidence="2">
    <location>
        <begin position="1"/>
        <end position="23"/>
    </location>
</feature>
<gene>
    <name evidence="3" type="ORF">PMACD_LOCUS16092</name>
</gene>
<evidence type="ECO:0000313" key="3">
    <source>
        <dbReference type="EMBL" id="CAF4954897.1"/>
    </source>
</evidence>
<dbReference type="EMBL" id="CAJOBZ010000077">
    <property type="protein sequence ID" value="CAF4954897.1"/>
    <property type="molecule type" value="Genomic_DNA"/>
</dbReference>
<comment type="caution">
    <text evidence="3">The sequence shown here is derived from an EMBL/GenBank/DDBJ whole genome shotgun (WGS) entry which is preliminary data.</text>
</comment>
<evidence type="ECO:0000256" key="2">
    <source>
        <dbReference type="SAM" id="SignalP"/>
    </source>
</evidence>
<accession>A0A821Y4X8</accession>
<dbReference type="Proteomes" id="UP000663880">
    <property type="component" value="Unassembled WGS sequence"/>
</dbReference>
<organism evidence="3 4">
    <name type="scientific">Pieris macdunnoughi</name>
    <dbReference type="NCBI Taxonomy" id="345717"/>
    <lineage>
        <taxon>Eukaryota</taxon>
        <taxon>Metazoa</taxon>
        <taxon>Ecdysozoa</taxon>
        <taxon>Arthropoda</taxon>
        <taxon>Hexapoda</taxon>
        <taxon>Insecta</taxon>
        <taxon>Pterygota</taxon>
        <taxon>Neoptera</taxon>
        <taxon>Endopterygota</taxon>
        <taxon>Lepidoptera</taxon>
        <taxon>Glossata</taxon>
        <taxon>Ditrysia</taxon>
        <taxon>Papilionoidea</taxon>
        <taxon>Pieridae</taxon>
        <taxon>Pierinae</taxon>
        <taxon>Pieris</taxon>
    </lineage>
</organism>
<dbReference type="AlphaFoldDB" id="A0A821Y4X8"/>
<keyword evidence="2" id="KW-0732">Signal</keyword>
<proteinExistence type="predicted"/>
<reference evidence="3" key="1">
    <citation type="submission" date="2021-02" db="EMBL/GenBank/DDBJ databases">
        <authorList>
            <person name="Steward A R."/>
        </authorList>
    </citation>
    <scope>NUCLEOTIDE SEQUENCE</scope>
</reference>